<dbReference type="AlphaFoldDB" id="A0AB33IYR3"/>
<dbReference type="EMBL" id="AP035786">
    <property type="protein sequence ID" value="BFO72477.1"/>
    <property type="molecule type" value="Genomic_DNA"/>
</dbReference>
<proteinExistence type="predicted"/>
<evidence type="ECO:0000313" key="1">
    <source>
        <dbReference type="EMBL" id="BFO72477.1"/>
    </source>
</evidence>
<accession>A0AB33IYR3</accession>
<sequence>MTVIGGGTYVVGIVVGIIDSEYFFHWHLLLFGCKFTVFTAENNKIGKFCNNLVITTGGYSSYLCNRENKKYEEKFFSNIIDRNGYDSKFTECKTYDDAKTDKVGIDTGVG</sequence>
<reference evidence="1" key="1">
    <citation type="submission" date="2024-07" db="EMBL/GenBank/DDBJ databases">
        <title>Complete genome sequence of Prevotella sp. YM-2024 GTC17254.</title>
        <authorList>
            <person name="Hayashi M."/>
            <person name="Muto Y."/>
            <person name="Tanaka K."/>
            <person name="Niwa H."/>
        </authorList>
    </citation>
    <scope>NUCLEOTIDE SEQUENCE</scope>
    <source>
        <strain evidence="1">GTC17254</strain>
    </source>
</reference>
<gene>
    <name evidence="1" type="ORF">GTC17254_00740</name>
</gene>
<protein>
    <submittedName>
        <fullName evidence="1">Uncharacterized protein</fullName>
    </submittedName>
</protein>
<name>A0AB33IYR3_9BACT</name>
<organism evidence="1">
    <name type="scientific">Prevotella sp. GTC17254</name>
    <dbReference type="NCBI Taxonomy" id="3236794"/>
    <lineage>
        <taxon>Bacteria</taxon>
        <taxon>Pseudomonadati</taxon>
        <taxon>Bacteroidota</taxon>
        <taxon>Bacteroidia</taxon>
        <taxon>Bacteroidales</taxon>
        <taxon>Prevotellaceae</taxon>
        <taxon>Prevotella</taxon>
    </lineage>
</organism>